<evidence type="ECO:0000313" key="2">
    <source>
        <dbReference type="EMBL" id="COX00755.1"/>
    </source>
</evidence>
<comment type="caution">
    <text evidence="2">The sequence shown here is derived from an EMBL/GenBank/DDBJ whole genome shotgun (WGS) entry which is preliminary data.</text>
</comment>
<accession>A0A916L850</accession>
<feature type="compositionally biased region" description="Basic and acidic residues" evidence="1">
    <location>
        <begin position="43"/>
        <end position="53"/>
    </location>
</feature>
<feature type="region of interest" description="Disordered" evidence="1">
    <location>
        <begin position="27"/>
        <end position="53"/>
    </location>
</feature>
<proteinExistence type="predicted"/>
<name>A0A916L850_MYCTX</name>
<evidence type="ECO:0000313" key="3">
    <source>
        <dbReference type="Proteomes" id="UP000039021"/>
    </source>
</evidence>
<protein>
    <submittedName>
        <fullName evidence="2">Uncharacterized protein</fullName>
    </submittedName>
</protein>
<organism evidence="2 3">
    <name type="scientific">Mycobacterium tuberculosis</name>
    <dbReference type="NCBI Taxonomy" id="1773"/>
    <lineage>
        <taxon>Bacteria</taxon>
        <taxon>Bacillati</taxon>
        <taxon>Actinomycetota</taxon>
        <taxon>Actinomycetes</taxon>
        <taxon>Mycobacteriales</taxon>
        <taxon>Mycobacteriaceae</taxon>
        <taxon>Mycobacterium</taxon>
        <taxon>Mycobacterium tuberculosis complex</taxon>
    </lineage>
</organism>
<dbReference type="Proteomes" id="UP000039021">
    <property type="component" value="Unassembled WGS sequence"/>
</dbReference>
<sequence length="53" mass="5448">MLLLMNSAVTNSGAAYVMSLSLHSSTGALTSSKRGSENDNDIDPEKSSIGDSS</sequence>
<evidence type="ECO:0000256" key="1">
    <source>
        <dbReference type="SAM" id="MobiDB-lite"/>
    </source>
</evidence>
<dbReference type="EMBL" id="CSBK01000143">
    <property type="protein sequence ID" value="COX00755.1"/>
    <property type="molecule type" value="Genomic_DNA"/>
</dbReference>
<gene>
    <name evidence="2" type="ORF">ERS007739_00501</name>
</gene>
<dbReference type="AlphaFoldDB" id="A0A916L850"/>
<reference evidence="3" key="1">
    <citation type="submission" date="2015-03" db="EMBL/GenBank/DDBJ databases">
        <authorList>
            <consortium name="Pathogen Informatics"/>
        </authorList>
    </citation>
    <scope>NUCLEOTIDE SEQUENCE [LARGE SCALE GENOMIC DNA]</scope>
    <source>
        <strain evidence="3">N09902308</strain>
    </source>
</reference>